<gene>
    <name evidence="9" type="ORF">FRZ00_09980</name>
</gene>
<dbReference type="SUPFAM" id="SSF46894">
    <property type="entry name" value="C-terminal effector domain of the bipartite response regulators"/>
    <property type="match status" value="1"/>
</dbReference>
<feature type="domain" description="HTH luxR-type" evidence="7">
    <location>
        <begin position="193"/>
        <end position="258"/>
    </location>
</feature>
<dbReference type="InterPro" id="IPR058245">
    <property type="entry name" value="NreC/VraR/RcsB-like_REC"/>
</dbReference>
<dbReference type="InterPro" id="IPR000792">
    <property type="entry name" value="Tscrpt_reg_LuxR_C"/>
</dbReference>
<evidence type="ECO:0000256" key="5">
    <source>
        <dbReference type="PROSITE-ProRule" id="PRU00169"/>
    </source>
</evidence>
<evidence type="ECO:0000256" key="3">
    <source>
        <dbReference type="ARBA" id="ARBA00023125"/>
    </source>
</evidence>
<keyword evidence="10" id="KW-1185">Reference proteome</keyword>
<keyword evidence="1 5" id="KW-0597">Phosphoprotein</keyword>
<dbReference type="Pfam" id="PF00196">
    <property type="entry name" value="GerE"/>
    <property type="match status" value="1"/>
</dbReference>
<evidence type="ECO:0000259" key="8">
    <source>
        <dbReference type="PROSITE" id="PS50110"/>
    </source>
</evidence>
<dbReference type="PROSITE" id="PS00622">
    <property type="entry name" value="HTH_LUXR_1"/>
    <property type="match status" value="1"/>
</dbReference>
<dbReference type="EMBL" id="VOKX01000015">
    <property type="protein sequence ID" value="KAB7847685.1"/>
    <property type="molecule type" value="Genomic_DNA"/>
</dbReference>
<dbReference type="SUPFAM" id="SSF52172">
    <property type="entry name" value="CheY-like"/>
    <property type="match status" value="1"/>
</dbReference>
<feature type="domain" description="Response regulatory" evidence="8">
    <location>
        <begin position="9"/>
        <end position="125"/>
    </location>
</feature>
<dbReference type="GO" id="GO:0000160">
    <property type="term" value="P:phosphorelay signal transduction system"/>
    <property type="evidence" value="ECO:0007669"/>
    <property type="project" value="InterPro"/>
</dbReference>
<evidence type="ECO:0000256" key="4">
    <source>
        <dbReference type="ARBA" id="ARBA00023163"/>
    </source>
</evidence>
<dbReference type="SMART" id="SM00421">
    <property type="entry name" value="HTH_LUXR"/>
    <property type="match status" value="1"/>
</dbReference>
<dbReference type="PROSITE" id="PS50110">
    <property type="entry name" value="RESPONSE_REGULATORY"/>
    <property type="match status" value="1"/>
</dbReference>
<feature type="modified residue" description="4-aspartylphosphate" evidence="5">
    <location>
        <position position="60"/>
    </location>
</feature>
<dbReference type="OrthoDB" id="9808843at2"/>
<proteinExistence type="predicted"/>
<dbReference type="Gene3D" id="1.10.10.10">
    <property type="entry name" value="Winged helix-like DNA-binding domain superfamily/Winged helix DNA-binding domain"/>
    <property type="match status" value="1"/>
</dbReference>
<dbReference type="PRINTS" id="PR00038">
    <property type="entry name" value="HTHLUXR"/>
</dbReference>
<evidence type="ECO:0000313" key="10">
    <source>
        <dbReference type="Proteomes" id="UP000327000"/>
    </source>
</evidence>
<keyword evidence="4" id="KW-0804">Transcription</keyword>
<dbReference type="AlphaFoldDB" id="A0A5N5W9Z7"/>
<dbReference type="InterPro" id="IPR001789">
    <property type="entry name" value="Sig_transdc_resp-reg_receiver"/>
</dbReference>
<dbReference type="InterPro" id="IPR039420">
    <property type="entry name" value="WalR-like"/>
</dbReference>
<dbReference type="PROSITE" id="PS50043">
    <property type="entry name" value="HTH_LUXR_2"/>
    <property type="match status" value="1"/>
</dbReference>
<protein>
    <submittedName>
        <fullName evidence="9">Response regulator transcription factor</fullName>
    </submittedName>
</protein>
<keyword evidence="2" id="KW-0805">Transcription regulation</keyword>
<reference evidence="9 10" key="1">
    <citation type="journal article" date="2019" name="Microb. Cell Fact.">
        <title>Exploring novel herbicidin analogues by transcriptional regulator overexpression and MS/MS molecular networking.</title>
        <authorList>
            <person name="Shi Y."/>
            <person name="Gu R."/>
            <person name="Li Y."/>
            <person name="Wang X."/>
            <person name="Ren W."/>
            <person name="Li X."/>
            <person name="Wang L."/>
            <person name="Xie Y."/>
            <person name="Hong B."/>
        </authorList>
    </citation>
    <scope>NUCLEOTIDE SEQUENCE [LARGE SCALE GENOMIC DNA]</scope>
    <source>
        <strain evidence="9 10">US-43</strain>
    </source>
</reference>
<dbReference type="CDD" id="cd17535">
    <property type="entry name" value="REC_NarL-like"/>
    <property type="match status" value="1"/>
</dbReference>
<evidence type="ECO:0000259" key="7">
    <source>
        <dbReference type="PROSITE" id="PS50043"/>
    </source>
</evidence>
<dbReference type="RefSeq" id="WP_152263173.1">
    <property type="nucleotide sequence ID" value="NZ_VOKX01000015.1"/>
</dbReference>
<keyword evidence="3" id="KW-0238">DNA-binding</keyword>
<evidence type="ECO:0000256" key="6">
    <source>
        <dbReference type="SAM" id="MobiDB-lite"/>
    </source>
</evidence>
<dbReference type="InterPro" id="IPR036388">
    <property type="entry name" value="WH-like_DNA-bd_sf"/>
</dbReference>
<sequence>MSDSAASIRVLVADDQRVTREGLMLLIGLNEGMEVVGGAADGAEAVALAHEHRPDVVLMDLAMPGTDGVAATRTLREEAPGVAVLVLTTYADDSSVFPALRAGAKGYLTKDAGADEIERAIRAVHGGRIWMDPVVQERLIAVVTAADPQSMGGTVPGGSTQGSPAAVSHSAQPPQAAQALPPSQASQPAWDVSAPSAERLTARETEILTLIAEGLSNAEISERLFLSRATVKTHVNRVFAKTGARDRAQAVRYAYRSGLVG</sequence>
<dbReference type="PANTHER" id="PTHR43214">
    <property type="entry name" value="TWO-COMPONENT RESPONSE REGULATOR"/>
    <property type="match status" value="1"/>
</dbReference>
<evidence type="ECO:0000256" key="1">
    <source>
        <dbReference type="ARBA" id="ARBA00022553"/>
    </source>
</evidence>
<dbReference type="GO" id="GO:0006355">
    <property type="term" value="P:regulation of DNA-templated transcription"/>
    <property type="evidence" value="ECO:0007669"/>
    <property type="project" value="InterPro"/>
</dbReference>
<feature type="compositionally biased region" description="Low complexity" evidence="6">
    <location>
        <begin position="163"/>
        <end position="189"/>
    </location>
</feature>
<organism evidence="9 10">
    <name type="scientific">Streptomyces mobaraensis</name>
    <name type="common">Streptoverticillium mobaraense</name>
    <dbReference type="NCBI Taxonomy" id="35621"/>
    <lineage>
        <taxon>Bacteria</taxon>
        <taxon>Bacillati</taxon>
        <taxon>Actinomycetota</taxon>
        <taxon>Actinomycetes</taxon>
        <taxon>Kitasatosporales</taxon>
        <taxon>Streptomycetaceae</taxon>
        <taxon>Streptomyces</taxon>
    </lineage>
</organism>
<dbReference type="InterPro" id="IPR016032">
    <property type="entry name" value="Sig_transdc_resp-reg_C-effctor"/>
</dbReference>
<dbReference type="CDD" id="cd06170">
    <property type="entry name" value="LuxR_C_like"/>
    <property type="match status" value="1"/>
</dbReference>
<evidence type="ECO:0000313" key="9">
    <source>
        <dbReference type="EMBL" id="KAB7847685.1"/>
    </source>
</evidence>
<dbReference type="Pfam" id="PF00072">
    <property type="entry name" value="Response_reg"/>
    <property type="match status" value="1"/>
</dbReference>
<dbReference type="Proteomes" id="UP000327000">
    <property type="component" value="Unassembled WGS sequence"/>
</dbReference>
<dbReference type="InterPro" id="IPR011006">
    <property type="entry name" value="CheY-like_superfamily"/>
</dbReference>
<dbReference type="PANTHER" id="PTHR43214:SF24">
    <property type="entry name" value="TRANSCRIPTIONAL REGULATORY PROTEIN NARL-RELATED"/>
    <property type="match status" value="1"/>
</dbReference>
<dbReference type="SMART" id="SM00448">
    <property type="entry name" value="REC"/>
    <property type="match status" value="1"/>
</dbReference>
<name>A0A5N5W9Z7_STRMB</name>
<comment type="caution">
    <text evidence="9">The sequence shown here is derived from an EMBL/GenBank/DDBJ whole genome shotgun (WGS) entry which is preliminary data.</text>
</comment>
<feature type="region of interest" description="Disordered" evidence="6">
    <location>
        <begin position="150"/>
        <end position="195"/>
    </location>
</feature>
<dbReference type="Gene3D" id="3.40.50.2300">
    <property type="match status" value="1"/>
</dbReference>
<accession>A0A5N5W9Z7</accession>
<dbReference type="GO" id="GO:0003677">
    <property type="term" value="F:DNA binding"/>
    <property type="evidence" value="ECO:0007669"/>
    <property type="project" value="UniProtKB-KW"/>
</dbReference>
<evidence type="ECO:0000256" key="2">
    <source>
        <dbReference type="ARBA" id="ARBA00023015"/>
    </source>
</evidence>